<dbReference type="AlphaFoldDB" id="A0A4R8G1B3"/>
<feature type="chain" id="PRO_5020448363" evidence="1">
    <location>
        <begin position="28"/>
        <end position="397"/>
    </location>
</feature>
<dbReference type="PROSITE" id="PS51257">
    <property type="entry name" value="PROKAR_LIPOPROTEIN"/>
    <property type="match status" value="1"/>
</dbReference>
<organism evidence="4 5">
    <name type="scientific">Rhodovulum visakhapatnamense</name>
    <dbReference type="NCBI Taxonomy" id="364297"/>
    <lineage>
        <taxon>Bacteria</taxon>
        <taxon>Pseudomonadati</taxon>
        <taxon>Pseudomonadota</taxon>
        <taxon>Alphaproteobacteria</taxon>
        <taxon>Rhodobacterales</taxon>
        <taxon>Paracoccaceae</taxon>
        <taxon>Rhodovulum</taxon>
    </lineage>
</organism>
<dbReference type="EMBL" id="SOEB01000002">
    <property type="protein sequence ID" value="TDX33315.1"/>
    <property type="molecule type" value="Genomic_DNA"/>
</dbReference>
<feature type="signal peptide" evidence="1">
    <location>
        <begin position="1"/>
        <end position="27"/>
    </location>
</feature>
<dbReference type="Gene3D" id="1.10.101.10">
    <property type="entry name" value="PGBD-like superfamily/PGBD"/>
    <property type="match status" value="1"/>
</dbReference>
<accession>A0A4R8G1B3</accession>
<keyword evidence="1" id="KW-0732">Signal</keyword>
<dbReference type="Pfam" id="PF13406">
    <property type="entry name" value="SLT_2"/>
    <property type="match status" value="1"/>
</dbReference>
<dbReference type="InterPro" id="IPR031304">
    <property type="entry name" value="SLT_2"/>
</dbReference>
<dbReference type="InterPro" id="IPR043426">
    <property type="entry name" value="MltB-like"/>
</dbReference>
<protein>
    <submittedName>
        <fullName evidence="4">Lytic murein transglycosylase</fullName>
    </submittedName>
</protein>
<dbReference type="InterPro" id="IPR011970">
    <property type="entry name" value="MltB_2"/>
</dbReference>
<dbReference type="InterPro" id="IPR023346">
    <property type="entry name" value="Lysozyme-like_dom_sf"/>
</dbReference>
<feature type="domain" description="Transglycosylase SLT" evidence="3">
    <location>
        <begin position="35"/>
        <end position="322"/>
    </location>
</feature>
<comment type="caution">
    <text evidence="4">The sequence shown here is derived from an EMBL/GenBank/DDBJ whole genome shotgun (WGS) entry which is preliminary data.</text>
</comment>
<dbReference type="GO" id="GO:0009253">
    <property type="term" value="P:peptidoglycan catabolic process"/>
    <property type="evidence" value="ECO:0007669"/>
    <property type="project" value="TreeGrafter"/>
</dbReference>
<reference evidence="4 5" key="1">
    <citation type="submission" date="2019-03" db="EMBL/GenBank/DDBJ databases">
        <title>Genomic Encyclopedia of Type Strains, Phase IV (KMG-IV): sequencing the most valuable type-strain genomes for metagenomic binning, comparative biology and taxonomic classification.</title>
        <authorList>
            <person name="Goeker M."/>
        </authorList>
    </citation>
    <scope>NUCLEOTIDE SEQUENCE [LARGE SCALE GENOMIC DNA]</scope>
    <source>
        <strain evidence="4 5">JA181</strain>
    </source>
</reference>
<evidence type="ECO:0000313" key="4">
    <source>
        <dbReference type="EMBL" id="TDX33315.1"/>
    </source>
</evidence>
<dbReference type="GO" id="GO:0008933">
    <property type="term" value="F:peptidoglycan lytic transglycosylase activity"/>
    <property type="evidence" value="ECO:0007669"/>
    <property type="project" value="TreeGrafter"/>
</dbReference>
<dbReference type="Proteomes" id="UP000295484">
    <property type="component" value="Unassembled WGS sequence"/>
</dbReference>
<feature type="domain" description="Peptidoglycan binding-like" evidence="2">
    <location>
        <begin position="341"/>
        <end position="397"/>
    </location>
</feature>
<evidence type="ECO:0000259" key="3">
    <source>
        <dbReference type="Pfam" id="PF13406"/>
    </source>
</evidence>
<dbReference type="Pfam" id="PF01471">
    <property type="entry name" value="PG_binding_1"/>
    <property type="match status" value="1"/>
</dbReference>
<gene>
    <name evidence="4" type="ORF">EV657_102192</name>
</gene>
<dbReference type="InterPro" id="IPR002477">
    <property type="entry name" value="Peptidoglycan-bd-like"/>
</dbReference>
<dbReference type="Gene3D" id="1.10.8.350">
    <property type="entry name" value="Bacterial muramidase"/>
    <property type="match status" value="1"/>
</dbReference>
<proteinExistence type="predicted"/>
<name>A0A4R8G1B3_9RHOB</name>
<dbReference type="InterPro" id="IPR036365">
    <property type="entry name" value="PGBD-like_sf"/>
</dbReference>
<dbReference type="InterPro" id="IPR036366">
    <property type="entry name" value="PGBDSf"/>
</dbReference>
<sequence>MRLSPSLLVLCLLSLGLAPGAPGGAWAACGGDFGGFVAGLRDEAVRRGHDAGAAQRFLVGVRQDPAVIRADRAQGVFQRDFIDFSRRLISHSRLDNGRQNAARYDAVFDKIEQTYGVSRGVLLAFWALETDFGAVQGDFNTLNALVTLAHDCRRPDLFRPQVFSALTLYERGDFDPARTTGAWAGEIGQVQMLPADILENGVDGDGDGHVLLKTSAPDALMSAAKMLKGLGWRANEPWLQEIVIPANLDWAETGLDHGKRVSDWARLGVRARSGSLGPGNLPASVLLPMGRNGPAFLAYPNFRVYFEWNQSLVYVTTAAYLATRFEGAPIFDPRAPEPGLSGPEMKALQQKLSRRGHDVGGIDGILGEKTREAVQAEQIRLGLPADSWPTRALLDRL</sequence>
<dbReference type="SUPFAM" id="SSF47090">
    <property type="entry name" value="PGBD-like"/>
    <property type="match status" value="1"/>
</dbReference>
<evidence type="ECO:0000259" key="2">
    <source>
        <dbReference type="Pfam" id="PF01471"/>
    </source>
</evidence>
<dbReference type="PANTHER" id="PTHR30163:SF8">
    <property type="entry name" value="LYTIC MUREIN TRANSGLYCOSYLASE"/>
    <property type="match status" value="1"/>
</dbReference>
<dbReference type="Gene3D" id="1.10.530.10">
    <property type="match status" value="1"/>
</dbReference>
<dbReference type="RefSeq" id="WP_134077066.1">
    <property type="nucleotide sequence ID" value="NZ_SOEB01000002.1"/>
</dbReference>
<evidence type="ECO:0000256" key="1">
    <source>
        <dbReference type="SAM" id="SignalP"/>
    </source>
</evidence>
<evidence type="ECO:0000313" key="5">
    <source>
        <dbReference type="Proteomes" id="UP000295484"/>
    </source>
</evidence>
<dbReference type="NCBIfam" id="TIGR02283">
    <property type="entry name" value="MltB_2"/>
    <property type="match status" value="1"/>
</dbReference>
<dbReference type="SUPFAM" id="SSF53955">
    <property type="entry name" value="Lysozyme-like"/>
    <property type="match status" value="1"/>
</dbReference>
<dbReference type="PANTHER" id="PTHR30163">
    <property type="entry name" value="MEMBRANE-BOUND LYTIC MUREIN TRANSGLYCOSYLASE B"/>
    <property type="match status" value="1"/>
</dbReference>